<sequence>MSTGQPAAKQQALTHLRMDDFRMADDMRISGYSMQYYVNAPGINCPASFPVDATTRIQFSGASWKEGQWKTDVESDLKNINRLGSRVRGNSQSYQPSTNAMNKVPLRPAPDESFPQNFNRLTNPPCTLRDSGWNRFEVLPHNPQLTFETPFDFFIPSRDNDRIKYRTHGDCIGLPNGYN</sequence>
<proteinExistence type="predicted"/>
<reference evidence="1" key="1">
    <citation type="journal article" date="2020" name="Nature">
        <title>Giant virus diversity and host interactions through global metagenomics.</title>
        <authorList>
            <person name="Schulz F."/>
            <person name="Roux S."/>
            <person name="Paez-Espino D."/>
            <person name="Jungbluth S."/>
            <person name="Walsh D.A."/>
            <person name="Denef V.J."/>
            <person name="McMahon K.D."/>
            <person name="Konstantinidis K.T."/>
            <person name="Eloe-Fadrosh E.A."/>
            <person name="Kyrpides N.C."/>
            <person name="Woyke T."/>
        </authorList>
    </citation>
    <scope>NUCLEOTIDE SEQUENCE</scope>
    <source>
        <strain evidence="1">GVMAG-M-3300010158-60</strain>
    </source>
</reference>
<dbReference type="EMBL" id="MN739108">
    <property type="protein sequence ID" value="QHS89302.1"/>
    <property type="molecule type" value="Genomic_DNA"/>
</dbReference>
<name>A0A6C0BBA3_9ZZZZ</name>
<dbReference type="AlphaFoldDB" id="A0A6C0BBA3"/>
<organism evidence="1">
    <name type="scientific">viral metagenome</name>
    <dbReference type="NCBI Taxonomy" id="1070528"/>
    <lineage>
        <taxon>unclassified sequences</taxon>
        <taxon>metagenomes</taxon>
        <taxon>organismal metagenomes</taxon>
    </lineage>
</organism>
<protein>
    <submittedName>
        <fullName evidence="1">Uncharacterized protein</fullName>
    </submittedName>
</protein>
<accession>A0A6C0BBA3</accession>
<evidence type="ECO:0000313" key="1">
    <source>
        <dbReference type="EMBL" id="QHS89302.1"/>
    </source>
</evidence>